<dbReference type="PANTHER" id="PTHR43756">
    <property type="entry name" value="CHOLINE MONOOXYGENASE, CHLOROPLASTIC"/>
    <property type="match status" value="1"/>
</dbReference>
<gene>
    <name evidence="11" type="ORF">ParKJ_40735</name>
</gene>
<comment type="caution">
    <text evidence="11">The sequence shown here is derived from an EMBL/GenBank/DDBJ whole genome shotgun (WGS) entry which is preliminary data.</text>
</comment>
<dbReference type="Gene3D" id="3.90.380.10">
    <property type="entry name" value="Naphthalene 1,2-dioxygenase Alpha Subunit, Chain A, domain 1"/>
    <property type="match status" value="1"/>
</dbReference>
<organism evidence="11 12">
    <name type="scientific">Paraburkholderia fungorum</name>
    <dbReference type="NCBI Taxonomy" id="134537"/>
    <lineage>
        <taxon>Bacteria</taxon>
        <taxon>Pseudomonadati</taxon>
        <taxon>Pseudomonadota</taxon>
        <taxon>Betaproteobacteria</taxon>
        <taxon>Burkholderiales</taxon>
        <taxon>Burkholderiaceae</taxon>
        <taxon>Paraburkholderia</taxon>
    </lineage>
</organism>
<dbReference type="CDD" id="cd08881">
    <property type="entry name" value="RHO_alpha_C_NDO-like"/>
    <property type="match status" value="1"/>
</dbReference>
<proteinExistence type="inferred from homology"/>
<evidence type="ECO:0000256" key="5">
    <source>
        <dbReference type="ARBA" id="ARBA00022964"/>
    </source>
</evidence>
<sequence length="452" mass="50682">MGEYGTGVDVESLVDVRNGTQKKRIFWDQQIYELEIERIFGRCWQFLTHDSLIPNPNDFTTGYMAEDEVLVIRQEDGSVKAFLNYCSHRGARLCAAEVGNARAFTCTYHGWSYGMDGALKAVPFEKELYSGCLNKEKLGLREIRVENYKGFYYGNFDPDAPSLSDYLGEMKFYLDVWMDLNGGAELLGPVSRSLLNCNWKTPAENFAGDAYHVGWTHAASLKVLGGELSALAGNQVLPPDGAGIQITTRFGHGLGILWNVGAAVHPPASEEGQLYRKWLDDMRPKMMQKLGESRGRLYGSHFNGTVFPNNSYLWGTNTFKVWVPRGPHQIEVFTWAIAEKDMPDDVKKGVQANMIRTFGSAGMLEADDSDNMETMTQNNRGRMVRDGVMNSQMGLGTDTLDPNFPGVIGQSAVGETSYRGFYRAYKDFLAAENWNTLLEKNPDDWKHELIGK</sequence>
<comment type="similarity">
    <text evidence="1">Belongs to the bacterial ring-hydroxylating dioxygenase alpha subunit family.</text>
</comment>
<dbReference type="SUPFAM" id="SSF55961">
    <property type="entry name" value="Bet v1-like"/>
    <property type="match status" value="1"/>
</dbReference>
<dbReference type="Gene3D" id="2.102.10.10">
    <property type="entry name" value="Rieske [2Fe-2S] iron-sulphur domain"/>
    <property type="match status" value="1"/>
</dbReference>
<dbReference type="InterPro" id="IPR036922">
    <property type="entry name" value="Rieske_2Fe-2S_sf"/>
</dbReference>
<evidence type="ECO:0000256" key="1">
    <source>
        <dbReference type="ARBA" id="ARBA00008751"/>
    </source>
</evidence>
<dbReference type="SUPFAM" id="SSF50022">
    <property type="entry name" value="ISP domain"/>
    <property type="match status" value="1"/>
</dbReference>
<keyword evidence="7" id="KW-0408">Iron</keyword>
<dbReference type="PROSITE" id="PS51296">
    <property type="entry name" value="RIESKE"/>
    <property type="match status" value="1"/>
</dbReference>
<dbReference type="Pfam" id="PF00355">
    <property type="entry name" value="Rieske"/>
    <property type="match status" value="1"/>
</dbReference>
<dbReference type="PROSITE" id="PS00570">
    <property type="entry name" value="RING_HYDROXYL_ALPHA"/>
    <property type="match status" value="1"/>
</dbReference>
<feature type="domain" description="Rieske" evidence="10">
    <location>
        <begin position="44"/>
        <end position="154"/>
    </location>
</feature>
<dbReference type="AlphaFoldDB" id="A0AAP5QK82"/>
<dbReference type="InterPro" id="IPR043266">
    <property type="entry name" value="RHO_NdoB-like_C"/>
</dbReference>
<keyword evidence="5 11" id="KW-0223">Dioxygenase</keyword>
<dbReference type="EMBL" id="JANSLM010000028">
    <property type="protein sequence ID" value="MDT8843727.1"/>
    <property type="molecule type" value="Genomic_DNA"/>
</dbReference>
<dbReference type="PANTHER" id="PTHR43756:SF1">
    <property type="entry name" value="3-PHENYLPROPIONATE_CINNAMIC ACID DIOXYGENASE SUBUNIT ALPHA"/>
    <property type="match status" value="1"/>
</dbReference>
<dbReference type="GO" id="GO:0051213">
    <property type="term" value="F:dioxygenase activity"/>
    <property type="evidence" value="ECO:0007669"/>
    <property type="project" value="UniProtKB-KW"/>
</dbReference>
<evidence type="ECO:0000256" key="9">
    <source>
        <dbReference type="ARBA" id="ARBA00023027"/>
    </source>
</evidence>
<evidence type="ECO:0000313" key="12">
    <source>
        <dbReference type="Proteomes" id="UP001246473"/>
    </source>
</evidence>
<dbReference type="InterPro" id="IPR015881">
    <property type="entry name" value="ARHD_Rieske_2Fe_2S"/>
</dbReference>
<evidence type="ECO:0000256" key="4">
    <source>
        <dbReference type="ARBA" id="ARBA00022797"/>
    </source>
</evidence>
<evidence type="ECO:0000256" key="2">
    <source>
        <dbReference type="ARBA" id="ARBA00022714"/>
    </source>
</evidence>
<keyword evidence="2" id="KW-0001">2Fe-2S</keyword>
<keyword evidence="3" id="KW-0479">Metal-binding</keyword>
<reference evidence="11" key="1">
    <citation type="submission" date="2022-08" db="EMBL/GenBank/DDBJ databases">
        <authorList>
            <person name="Kim S.-J."/>
        </authorList>
    </citation>
    <scope>NUCLEOTIDE SEQUENCE</scope>
    <source>
        <strain evidence="11">KJ</strain>
    </source>
</reference>
<dbReference type="Pfam" id="PF00848">
    <property type="entry name" value="Ring_hydroxyl_A"/>
    <property type="match status" value="1"/>
</dbReference>
<evidence type="ECO:0000313" key="11">
    <source>
        <dbReference type="EMBL" id="MDT8843727.1"/>
    </source>
</evidence>
<dbReference type="InterPro" id="IPR015879">
    <property type="entry name" value="Ring_hydroxy_dOase_asu_C_dom"/>
</dbReference>
<dbReference type="GO" id="GO:0005506">
    <property type="term" value="F:iron ion binding"/>
    <property type="evidence" value="ECO:0007669"/>
    <property type="project" value="InterPro"/>
</dbReference>
<dbReference type="RefSeq" id="WP_278498006.1">
    <property type="nucleotide sequence ID" value="NZ_JANSLM010000028.1"/>
</dbReference>
<evidence type="ECO:0000256" key="8">
    <source>
        <dbReference type="ARBA" id="ARBA00023014"/>
    </source>
</evidence>
<dbReference type="InterPro" id="IPR017941">
    <property type="entry name" value="Rieske_2Fe-2S"/>
</dbReference>
<evidence type="ECO:0000256" key="7">
    <source>
        <dbReference type="ARBA" id="ARBA00023004"/>
    </source>
</evidence>
<keyword evidence="9" id="KW-0520">NAD</keyword>
<keyword evidence="4" id="KW-0058">Aromatic hydrocarbons catabolism</keyword>
<keyword evidence="6" id="KW-0560">Oxidoreductase</keyword>
<dbReference type="InterPro" id="IPR001663">
    <property type="entry name" value="Rng_hydr_dOase-A"/>
</dbReference>
<dbReference type="GO" id="GO:0051537">
    <property type="term" value="F:2 iron, 2 sulfur cluster binding"/>
    <property type="evidence" value="ECO:0007669"/>
    <property type="project" value="UniProtKB-KW"/>
</dbReference>
<dbReference type="Proteomes" id="UP001246473">
    <property type="component" value="Unassembled WGS sequence"/>
</dbReference>
<accession>A0AAP5QK82</accession>
<name>A0AAP5QK82_9BURK</name>
<evidence type="ECO:0000259" key="10">
    <source>
        <dbReference type="PROSITE" id="PS51296"/>
    </source>
</evidence>
<evidence type="ECO:0000256" key="6">
    <source>
        <dbReference type="ARBA" id="ARBA00023002"/>
    </source>
</evidence>
<evidence type="ECO:0000256" key="3">
    <source>
        <dbReference type="ARBA" id="ARBA00022723"/>
    </source>
</evidence>
<protein>
    <submittedName>
        <fullName evidence="11">Aromatic ring-hydroxylating dioxygenase subunit alpha</fullName>
    </submittedName>
</protein>
<dbReference type="PRINTS" id="PR00090">
    <property type="entry name" value="RNGDIOXGNASE"/>
</dbReference>
<keyword evidence="8" id="KW-0411">Iron-sulfur</keyword>